<evidence type="ECO:0000256" key="7">
    <source>
        <dbReference type="PROSITE-ProRule" id="PRU01373"/>
    </source>
</evidence>
<sequence length="516" mass="56320">MRALFVLPLLAASAFALPTAPAWALGVDSAPITAENASQAAIERLAGRLARLEEDGLDPSHYGVPAADLAASDPGRFRAETVRAAQLALSDLLLGRVNGLRGRVDLRRDIASVPVAAWMAELAAAAEPVQVIDRAADLPPDARAIKALLAQYRAGAAAGGWPRITGDLRRTLEPGDVDAARVPQLRARLASSDAALAGTDLSNPSYDLPLQEAVRRFQAAEGLEADARVGAITWTTLNQPIETKVTQLRVALDMRRAQPAPSAERRIEVNIPQFRLQLVEGNRALLDMAVIVGRRDRQTPMLNVRMTSVQFNPQWGVPERNAREDLLPRFQRNPAAMQAGGFRLYQRIDGETVEVDPTTVDFSAYNRNNFPYYIRQDAGDRNALGHIKFVMPNNDAIYMHDTPDRHLFTRGQRAFSSGCIRLERPMELLSAALSGTSWDRAQVDRVLASRATRSAPLARSIPVRLHYTTVIVDGGRVIMRPDIYGLDADYARALDRATSQRVASAEGGATRRAGAR</sequence>
<evidence type="ECO:0000313" key="11">
    <source>
        <dbReference type="Proteomes" id="UP000661507"/>
    </source>
</evidence>
<dbReference type="Pfam" id="PF03734">
    <property type="entry name" value="YkuD"/>
    <property type="match status" value="1"/>
</dbReference>
<dbReference type="InterPro" id="IPR038063">
    <property type="entry name" value="Transpep_catalytic_dom"/>
</dbReference>
<dbReference type="SUPFAM" id="SSF47090">
    <property type="entry name" value="PGBD-like"/>
    <property type="match status" value="1"/>
</dbReference>
<feature type="domain" description="L,D-TPase catalytic" evidence="9">
    <location>
        <begin position="265"/>
        <end position="444"/>
    </location>
</feature>
<dbReference type="Gene3D" id="2.40.440.10">
    <property type="entry name" value="L,D-transpeptidase catalytic domain-like"/>
    <property type="match status" value="1"/>
</dbReference>
<dbReference type="GO" id="GO:0008360">
    <property type="term" value="P:regulation of cell shape"/>
    <property type="evidence" value="ECO:0007669"/>
    <property type="project" value="UniProtKB-UniRule"/>
</dbReference>
<dbReference type="InterPro" id="IPR052905">
    <property type="entry name" value="LD-transpeptidase_YkuD-like"/>
</dbReference>
<proteinExistence type="inferred from homology"/>
<evidence type="ECO:0000256" key="3">
    <source>
        <dbReference type="ARBA" id="ARBA00022679"/>
    </source>
</evidence>
<dbReference type="InterPro" id="IPR005490">
    <property type="entry name" value="LD_TPept_cat_dom"/>
</dbReference>
<evidence type="ECO:0000259" key="9">
    <source>
        <dbReference type="PROSITE" id="PS52029"/>
    </source>
</evidence>
<dbReference type="Proteomes" id="UP000661507">
    <property type="component" value="Unassembled WGS sequence"/>
</dbReference>
<keyword evidence="11" id="KW-1185">Reference proteome</keyword>
<dbReference type="PANTHER" id="PTHR41533">
    <property type="entry name" value="L,D-TRANSPEPTIDASE HI_1667-RELATED"/>
    <property type="match status" value="1"/>
</dbReference>
<feature type="active site" description="Proton donor/acceptor" evidence="7">
    <location>
        <position position="400"/>
    </location>
</feature>
<reference evidence="10" key="1">
    <citation type="journal article" date="2014" name="Int. J. Syst. Evol. Microbiol.">
        <title>Complete genome sequence of Corynebacterium casei LMG S-19264T (=DSM 44701T), isolated from a smear-ripened cheese.</title>
        <authorList>
            <consortium name="US DOE Joint Genome Institute (JGI-PGF)"/>
            <person name="Walter F."/>
            <person name="Albersmeier A."/>
            <person name="Kalinowski J."/>
            <person name="Ruckert C."/>
        </authorList>
    </citation>
    <scope>NUCLEOTIDE SEQUENCE</scope>
    <source>
        <strain evidence="10">CGMCC 1.3617</strain>
    </source>
</reference>
<feature type="active site" description="Nucleophile" evidence="7">
    <location>
        <position position="419"/>
    </location>
</feature>
<feature type="chain" id="PRO_5036734731" description="L,D-TPase catalytic domain-containing protein" evidence="8">
    <location>
        <begin position="25"/>
        <end position="516"/>
    </location>
</feature>
<evidence type="ECO:0000313" key="10">
    <source>
        <dbReference type="EMBL" id="GGJ10129.1"/>
    </source>
</evidence>
<dbReference type="CDD" id="cd16913">
    <property type="entry name" value="YkuD_like"/>
    <property type="match status" value="1"/>
</dbReference>
<evidence type="ECO:0000256" key="4">
    <source>
        <dbReference type="ARBA" id="ARBA00022960"/>
    </source>
</evidence>
<reference evidence="10" key="2">
    <citation type="submission" date="2020-09" db="EMBL/GenBank/DDBJ databases">
        <authorList>
            <person name="Sun Q."/>
            <person name="Zhou Y."/>
        </authorList>
    </citation>
    <scope>NUCLEOTIDE SEQUENCE</scope>
    <source>
        <strain evidence="10">CGMCC 1.3617</strain>
    </source>
</reference>
<keyword evidence="8" id="KW-0732">Signal</keyword>
<evidence type="ECO:0000256" key="6">
    <source>
        <dbReference type="ARBA" id="ARBA00023316"/>
    </source>
</evidence>
<protein>
    <recommendedName>
        <fullName evidence="9">L,D-TPase catalytic domain-containing protein</fullName>
    </recommendedName>
</protein>
<dbReference type="GO" id="GO:0016740">
    <property type="term" value="F:transferase activity"/>
    <property type="evidence" value="ECO:0007669"/>
    <property type="project" value="UniProtKB-KW"/>
</dbReference>
<gene>
    <name evidence="10" type="ORF">GCM10011320_16530</name>
</gene>
<dbReference type="GO" id="GO:0071555">
    <property type="term" value="P:cell wall organization"/>
    <property type="evidence" value="ECO:0007669"/>
    <property type="project" value="UniProtKB-UniRule"/>
</dbReference>
<keyword evidence="3" id="KW-0808">Transferase</keyword>
<evidence type="ECO:0000256" key="2">
    <source>
        <dbReference type="ARBA" id="ARBA00005992"/>
    </source>
</evidence>
<evidence type="ECO:0000256" key="5">
    <source>
        <dbReference type="ARBA" id="ARBA00022984"/>
    </source>
</evidence>
<accession>A0A917NLG0</accession>
<keyword evidence="6 7" id="KW-0961">Cell wall biogenesis/degradation</keyword>
<evidence type="ECO:0000256" key="1">
    <source>
        <dbReference type="ARBA" id="ARBA00004752"/>
    </source>
</evidence>
<comment type="similarity">
    <text evidence="2">Belongs to the YkuD family.</text>
</comment>
<keyword evidence="4 7" id="KW-0133">Cell shape</keyword>
<evidence type="ECO:0000256" key="8">
    <source>
        <dbReference type="SAM" id="SignalP"/>
    </source>
</evidence>
<feature type="signal peptide" evidence="8">
    <location>
        <begin position="1"/>
        <end position="24"/>
    </location>
</feature>
<organism evidence="10 11">
    <name type="scientific">Neoroseomonas lacus</name>
    <dbReference type="NCBI Taxonomy" id="287609"/>
    <lineage>
        <taxon>Bacteria</taxon>
        <taxon>Pseudomonadati</taxon>
        <taxon>Pseudomonadota</taxon>
        <taxon>Alphaproteobacteria</taxon>
        <taxon>Acetobacterales</taxon>
        <taxon>Acetobacteraceae</taxon>
        <taxon>Neoroseomonas</taxon>
    </lineage>
</organism>
<dbReference type="InterPro" id="IPR036366">
    <property type="entry name" value="PGBDSf"/>
</dbReference>
<dbReference type="GO" id="GO:0004180">
    <property type="term" value="F:carboxypeptidase activity"/>
    <property type="evidence" value="ECO:0007669"/>
    <property type="project" value="UniProtKB-ARBA"/>
</dbReference>
<dbReference type="PANTHER" id="PTHR41533:SF2">
    <property type="entry name" value="BLR7131 PROTEIN"/>
    <property type="match status" value="1"/>
</dbReference>
<dbReference type="GO" id="GO:0009252">
    <property type="term" value="P:peptidoglycan biosynthetic process"/>
    <property type="evidence" value="ECO:0007669"/>
    <property type="project" value="UniProtKB-KW"/>
</dbReference>
<dbReference type="Gene3D" id="1.10.101.10">
    <property type="entry name" value="PGBD-like superfamily/PGBD"/>
    <property type="match status" value="1"/>
</dbReference>
<comment type="caution">
    <text evidence="10">The sequence shown here is derived from an EMBL/GenBank/DDBJ whole genome shotgun (WGS) entry which is preliminary data.</text>
</comment>
<dbReference type="PROSITE" id="PS52029">
    <property type="entry name" value="LD_TPASE"/>
    <property type="match status" value="1"/>
</dbReference>
<comment type="pathway">
    <text evidence="1 7">Cell wall biogenesis; peptidoglycan biosynthesis.</text>
</comment>
<keyword evidence="5 7" id="KW-0573">Peptidoglycan synthesis</keyword>
<dbReference type="AlphaFoldDB" id="A0A917NLG0"/>
<dbReference type="RefSeq" id="WP_188966549.1">
    <property type="nucleotide sequence ID" value="NZ_BMKW01000003.1"/>
</dbReference>
<name>A0A917NLG0_9PROT</name>
<dbReference type="EMBL" id="BMKW01000003">
    <property type="protein sequence ID" value="GGJ10129.1"/>
    <property type="molecule type" value="Genomic_DNA"/>
</dbReference>
<dbReference type="InterPro" id="IPR036365">
    <property type="entry name" value="PGBD-like_sf"/>
</dbReference>
<dbReference type="SUPFAM" id="SSF141523">
    <property type="entry name" value="L,D-transpeptidase catalytic domain-like"/>
    <property type="match status" value="1"/>
</dbReference>